<dbReference type="Proteomes" id="UP000250321">
    <property type="component" value="Unassembled WGS sequence"/>
</dbReference>
<dbReference type="EMBL" id="PJQY01003302">
    <property type="protein sequence ID" value="PQM38573.1"/>
    <property type="molecule type" value="Genomic_DNA"/>
</dbReference>
<dbReference type="InterPro" id="IPR027640">
    <property type="entry name" value="Kinesin-like_fam"/>
</dbReference>
<feature type="compositionally biased region" description="Basic residues" evidence="2">
    <location>
        <begin position="202"/>
        <end position="217"/>
    </location>
</feature>
<name>A0A314UM36_PRUYE</name>
<dbReference type="PANTHER" id="PTHR47968">
    <property type="entry name" value="CENTROMERE PROTEIN E"/>
    <property type="match status" value="1"/>
</dbReference>
<protein>
    <submittedName>
        <fullName evidence="4">Kinesin-like protein NACK1 isoform X2</fullName>
    </submittedName>
</protein>
<reference evidence="4 5" key="1">
    <citation type="submission" date="2018-02" db="EMBL/GenBank/DDBJ databases">
        <title>Draft genome of wild Prunus yedoensis var. nudiflora.</title>
        <authorList>
            <person name="Baek S."/>
            <person name="Kim J.-H."/>
            <person name="Choi K."/>
            <person name="Kim G.-B."/>
            <person name="Cho A."/>
            <person name="Jang H."/>
            <person name="Shin C.-H."/>
            <person name="Yu H.-J."/>
            <person name="Mun J.-H."/>
        </authorList>
    </citation>
    <scope>NUCLEOTIDE SEQUENCE [LARGE SCALE GENOMIC DNA]</scope>
    <source>
        <strain evidence="5">cv. Jeju island</strain>
        <tissue evidence="4">Leaf</tissue>
    </source>
</reference>
<keyword evidence="5" id="KW-1185">Reference proteome</keyword>
<feature type="region of interest" description="Disordered" evidence="2">
    <location>
        <begin position="201"/>
        <end position="224"/>
    </location>
</feature>
<proteinExistence type="predicted"/>
<evidence type="ECO:0000259" key="3">
    <source>
        <dbReference type="Pfam" id="PF11995"/>
    </source>
</evidence>
<dbReference type="STRING" id="2094558.A0A314UM36"/>
<feature type="region of interest" description="Disordered" evidence="2">
    <location>
        <begin position="1"/>
        <end position="20"/>
    </location>
</feature>
<evidence type="ECO:0000256" key="2">
    <source>
        <dbReference type="SAM" id="MobiDB-lite"/>
    </source>
</evidence>
<dbReference type="PANTHER" id="PTHR47968:SF18">
    <property type="entry name" value="KINESIN-LIKE PROTEIN KIN-7F"/>
    <property type="match status" value="1"/>
</dbReference>
<dbReference type="GO" id="GO:0005874">
    <property type="term" value="C:microtubule"/>
    <property type="evidence" value="ECO:0007669"/>
    <property type="project" value="UniProtKB-KW"/>
</dbReference>
<evidence type="ECO:0000313" key="4">
    <source>
        <dbReference type="EMBL" id="PQM38573.1"/>
    </source>
</evidence>
<sequence length="224" mass="25561">METEESREATGAEGIVEDLPRSSRGLRWKLFHKSKQTSEVGNSSRASSQLASVLSAPVAWKVIPNVSESDIEDNVSVLNFDEEQNEDKYEVQRGAARRRHGRMDTGHCALRTHSNWRLDFETQRGLIIELWDACFVPLVHRAHFFLLYKGDPSDFLYLEVELRRLTILKDTFSEGSNLKVRQALTPAASMKVLKREREMLSKKLHRGSHQRRKKKGSTRSGALG</sequence>
<dbReference type="AlphaFoldDB" id="A0A314UM36"/>
<dbReference type="Pfam" id="PF11995">
    <property type="entry name" value="DUF3490"/>
    <property type="match status" value="1"/>
</dbReference>
<keyword evidence="1" id="KW-0493">Microtubule</keyword>
<evidence type="ECO:0000256" key="1">
    <source>
        <dbReference type="ARBA" id="ARBA00022701"/>
    </source>
</evidence>
<feature type="compositionally biased region" description="Basic and acidic residues" evidence="2">
    <location>
        <begin position="1"/>
        <end position="10"/>
    </location>
</feature>
<gene>
    <name evidence="4" type="ORF">Pyn_11590</name>
</gene>
<organism evidence="4 5">
    <name type="scientific">Prunus yedoensis var. nudiflora</name>
    <dbReference type="NCBI Taxonomy" id="2094558"/>
    <lineage>
        <taxon>Eukaryota</taxon>
        <taxon>Viridiplantae</taxon>
        <taxon>Streptophyta</taxon>
        <taxon>Embryophyta</taxon>
        <taxon>Tracheophyta</taxon>
        <taxon>Spermatophyta</taxon>
        <taxon>Magnoliopsida</taxon>
        <taxon>eudicotyledons</taxon>
        <taxon>Gunneridae</taxon>
        <taxon>Pentapetalae</taxon>
        <taxon>rosids</taxon>
        <taxon>fabids</taxon>
        <taxon>Rosales</taxon>
        <taxon>Rosaceae</taxon>
        <taxon>Amygdaloideae</taxon>
        <taxon>Amygdaleae</taxon>
        <taxon>Prunus</taxon>
    </lineage>
</organism>
<dbReference type="GO" id="GO:0007018">
    <property type="term" value="P:microtubule-based movement"/>
    <property type="evidence" value="ECO:0007669"/>
    <property type="project" value="InterPro"/>
</dbReference>
<accession>A0A314UM36</accession>
<comment type="caution">
    <text evidence="4">The sequence shown here is derived from an EMBL/GenBank/DDBJ whole genome shotgun (WGS) entry which is preliminary data.</text>
</comment>
<feature type="domain" description="NPK1-activating kinesin-like protein C-terminal" evidence="3">
    <location>
        <begin position="119"/>
        <end position="213"/>
    </location>
</feature>
<dbReference type="GO" id="GO:0003777">
    <property type="term" value="F:microtubule motor activity"/>
    <property type="evidence" value="ECO:0007669"/>
    <property type="project" value="InterPro"/>
</dbReference>
<dbReference type="InterPro" id="IPR021881">
    <property type="entry name" value="NACK_C"/>
</dbReference>
<evidence type="ECO:0000313" key="5">
    <source>
        <dbReference type="Proteomes" id="UP000250321"/>
    </source>
</evidence>